<sequence length="132" mass="14495">MDAKALSTRVLEQLVAGVRDPQIRKALLRDQPSTLEKTLALAGEEEILQAACEQPPRSIFGVTAIQPHSLEFLEFIYLAFIFEGLEVHPEGGYALPEVFNEKKFVEKLVAVPPEGGSATDLKDATGDSRLFL</sequence>
<reference evidence="1 2" key="2">
    <citation type="submission" date="2018-11" db="EMBL/GenBank/DDBJ databases">
        <authorList>
            <consortium name="Pathogen Informatics"/>
        </authorList>
    </citation>
    <scope>NUCLEOTIDE SEQUENCE [LARGE SCALE GENOMIC DNA]</scope>
    <source>
        <strain evidence="1 2">NST_G2</strain>
    </source>
</reference>
<organism evidence="3">
    <name type="scientific">Schistocephalus solidus</name>
    <name type="common">Tapeworm</name>
    <dbReference type="NCBI Taxonomy" id="70667"/>
    <lineage>
        <taxon>Eukaryota</taxon>
        <taxon>Metazoa</taxon>
        <taxon>Spiralia</taxon>
        <taxon>Lophotrochozoa</taxon>
        <taxon>Platyhelminthes</taxon>
        <taxon>Cestoda</taxon>
        <taxon>Eucestoda</taxon>
        <taxon>Diphyllobothriidea</taxon>
        <taxon>Diphyllobothriidae</taxon>
        <taxon>Schistocephalus</taxon>
    </lineage>
</organism>
<protein>
    <submittedName>
        <fullName evidence="3">FH2 domain-containing protein</fullName>
    </submittedName>
</protein>
<evidence type="ECO:0000313" key="3">
    <source>
        <dbReference type="WBParaSite" id="SSLN_0001488001-mRNA-1"/>
    </source>
</evidence>
<accession>A0A183TCZ0</accession>
<gene>
    <name evidence="1" type="ORF">SSLN_LOCUS14338</name>
</gene>
<dbReference type="AlphaFoldDB" id="A0A183TCZ0"/>
<evidence type="ECO:0000313" key="1">
    <source>
        <dbReference type="EMBL" id="VDM00724.1"/>
    </source>
</evidence>
<reference evidence="3" key="1">
    <citation type="submission" date="2016-06" db="UniProtKB">
        <authorList>
            <consortium name="WormBaseParasite"/>
        </authorList>
    </citation>
    <scope>IDENTIFICATION</scope>
</reference>
<name>A0A183TCZ0_SCHSO</name>
<proteinExistence type="predicted"/>
<dbReference type="EMBL" id="UYSU01038869">
    <property type="protein sequence ID" value="VDM00724.1"/>
    <property type="molecule type" value="Genomic_DNA"/>
</dbReference>
<keyword evidence="2" id="KW-1185">Reference proteome</keyword>
<dbReference type="WBParaSite" id="SSLN_0001488001-mRNA-1">
    <property type="protein sequence ID" value="SSLN_0001488001-mRNA-1"/>
    <property type="gene ID" value="SSLN_0001488001"/>
</dbReference>
<dbReference type="Proteomes" id="UP000275846">
    <property type="component" value="Unassembled WGS sequence"/>
</dbReference>
<evidence type="ECO:0000313" key="2">
    <source>
        <dbReference type="Proteomes" id="UP000275846"/>
    </source>
</evidence>